<organism evidence="2 3">
    <name type="scientific">Hamadaea flava</name>
    <dbReference type="NCBI Taxonomy" id="1742688"/>
    <lineage>
        <taxon>Bacteria</taxon>
        <taxon>Bacillati</taxon>
        <taxon>Actinomycetota</taxon>
        <taxon>Actinomycetes</taxon>
        <taxon>Micromonosporales</taxon>
        <taxon>Micromonosporaceae</taxon>
        <taxon>Hamadaea</taxon>
    </lineage>
</organism>
<keyword evidence="1" id="KW-1133">Transmembrane helix</keyword>
<proteinExistence type="predicted"/>
<name>A0ABV8LPC6_9ACTN</name>
<comment type="caution">
    <text evidence="2">The sequence shown here is derived from an EMBL/GenBank/DDBJ whole genome shotgun (WGS) entry which is preliminary data.</text>
</comment>
<evidence type="ECO:0000256" key="1">
    <source>
        <dbReference type="SAM" id="Phobius"/>
    </source>
</evidence>
<sequence>MFAWIGVVLFALSLLVQWLDVSTNNIVNSSTLNTAGLLFVALSLAGWAPRAAWRGRRR</sequence>
<dbReference type="EMBL" id="JBHSAY010000009">
    <property type="protein sequence ID" value="MFC4132870.1"/>
    <property type="molecule type" value="Genomic_DNA"/>
</dbReference>
<keyword evidence="3" id="KW-1185">Reference proteome</keyword>
<dbReference type="RefSeq" id="WP_253752367.1">
    <property type="nucleotide sequence ID" value="NZ_JAMZDZ010000001.1"/>
</dbReference>
<gene>
    <name evidence="2" type="ORF">ACFOZ4_19855</name>
</gene>
<reference evidence="3" key="1">
    <citation type="journal article" date="2019" name="Int. J. Syst. Evol. Microbiol.">
        <title>The Global Catalogue of Microorganisms (GCM) 10K type strain sequencing project: providing services to taxonomists for standard genome sequencing and annotation.</title>
        <authorList>
            <consortium name="The Broad Institute Genomics Platform"/>
            <consortium name="The Broad Institute Genome Sequencing Center for Infectious Disease"/>
            <person name="Wu L."/>
            <person name="Ma J."/>
        </authorList>
    </citation>
    <scope>NUCLEOTIDE SEQUENCE [LARGE SCALE GENOMIC DNA]</scope>
    <source>
        <strain evidence="3">CGMCC 4.7289</strain>
    </source>
</reference>
<accession>A0ABV8LPC6</accession>
<dbReference type="Proteomes" id="UP001595816">
    <property type="component" value="Unassembled WGS sequence"/>
</dbReference>
<keyword evidence="1" id="KW-0812">Transmembrane</keyword>
<evidence type="ECO:0000313" key="3">
    <source>
        <dbReference type="Proteomes" id="UP001595816"/>
    </source>
</evidence>
<protein>
    <submittedName>
        <fullName evidence="2">Uncharacterized protein</fullName>
    </submittedName>
</protein>
<keyword evidence="1" id="KW-0472">Membrane</keyword>
<feature type="transmembrane region" description="Helical" evidence="1">
    <location>
        <begin position="35"/>
        <end position="53"/>
    </location>
</feature>
<evidence type="ECO:0000313" key="2">
    <source>
        <dbReference type="EMBL" id="MFC4132870.1"/>
    </source>
</evidence>